<dbReference type="InterPro" id="IPR017101">
    <property type="entry name" value="P-loop_ATP/GTP-bd_All4644_prd"/>
</dbReference>
<name>A0A0F6SJ64_9CAUD</name>
<evidence type="ECO:0000313" key="1">
    <source>
        <dbReference type="EMBL" id="AKF13658.1"/>
    </source>
</evidence>
<dbReference type="Proteomes" id="UP000202958">
    <property type="component" value="Segment"/>
</dbReference>
<dbReference type="EMBL" id="KR052482">
    <property type="protein sequence ID" value="AKF13658.1"/>
    <property type="molecule type" value="Genomic_DNA"/>
</dbReference>
<dbReference type="InterPro" id="IPR027417">
    <property type="entry name" value="P-loop_NTPase"/>
</dbReference>
<protein>
    <submittedName>
        <fullName evidence="1">Putative polyA polymerase</fullName>
    </submittedName>
</protein>
<dbReference type="GO" id="GO:0000380">
    <property type="term" value="P:alternative mRNA splicing, via spliceosome"/>
    <property type="evidence" value="ECO:0007669"/>
    <property type="project" value="TreeGrafter"/>
</dbReference>
<reference evidence="1 2" key="1">
    <citation type="submission" date="2015-04" db="EMBL/GenBank/DDBJ databases">
        <authorList>
            <person name="Hodson T.S."/>
            <person name="Hyde J.R."/>
            <person name="Schouten J.T."/>
            <person name="Crockett J.T."/>
            <person name="Smith T.A."/>
            <person name="Merrill B.D."/>
            <person name="Crook M.B."/>
            <person name="Griffitts J.S."/>
            <person name="Burnett S.H."/>
            <person name="Grose J.H."/>
            <person name="Breakwell D.P."/>
        </authorList>
    </citation>
    <scope>NUCLEOTIDE SEQUENCE [LARGE SCALE GENOMIC DNA]</scope>
</reference>
<dbReference type="GO" id="GO:0003723">
    <property type="term" value="F:RNA binding"/>
    <property type="evidence" value="ECO:0007669"/>
    <property type="project" value="TreeGrafter"/>
</dbReference>
<dbReference type="SUPFAM" id="SSF52540">
    <property type="entry name" value="P-loop containing nucleoside triphosphate hydrolases"/>
    <property type="match status" value="1"/>
</dbReference>
<dbReference type="Pfam" id="PF13671">
    <property type="entry name" value="AAA_33"/>
    <property type="match status" value="1"/>
</dbReference>
<dbReference type="Gene3D" id="3.40.50.300">
    <property type="entry name" value="P-loop containing nucleotide triphosphate hydrolases"/>
    <property type="match status" value="1"/>
</dbReference>
<dbReference type="GeneID" id="26639130"/>
<dbReference type="OrthoDB" id="37770at10239"/>
<sequence>MNNPFVTFLIGLPASGKSTFCERNYATVDHHRYSTDDEIEAIAKREGKTYSDVFKDAYKEANRIANQKLDWAINDGKDNVVWDQTNLSSAKRIRSLESFGDNYVKIGAVFLPPLTLQDVETLKHRLDSRPGKTIPWHVITNMIGTFEIPTIDEGFDRLKFYDSFRGDFFPTEIFNIQQIFEYFRFSREYAELDKAA</sequence>
<gene>
    <name evidence="1" type="ORF">PHIN3_395</name>
</gene>
<dbReference type="PANTHER" id="PTHR12381:SF56">
    <property type="entry name" value="B30.2_SPRY DOMAIN-CONTAINING PROTEIN-RELATED"/>
    <property type="match status" value="1"/>
</dbReference>
<dbReference type="RefSeq" id="YP_009212635.1">
    <property type="nucleotide sequence ID" value="NC_028945.1"/>
</dbReference>
<keyword evidence="2" id="KW-1185">Reference proteome</keyword>
<organism evidence="1 2">
    <name type="scientific">Sinorhizobium phage phiN3</name>
    <dbReference type="NCBI Taxonomy" id="1647405"/>
    <lineage>
        <taxon>Viruses</taxon>
        <taxon>Duplodnaviria</taxon>
        <taxon>Heunggongvirae</taxon>
        <taxon>Uroviricota</taxon>
        <taxon>Caudoviricetes</taxon>
        <taxon>Emdodecavirus</taxon>
        <taxon>Emdodecavirus N3</taxon>
    </lineage>
</organism>
<accession>A0A0F6SJ64</accession>
<dbReference type="PANTHER" id="PTHR12381">
    <property type="entry name" value="HETEROGENEOUS NUCLEAR RIBONUCLEOPROTEIN U FAMILY MEMBER"/>
    <property type="match status" value="1"/>
</dbReference>
<proteinExistence type="predicted"/>
<dbReference type="KEGG" id="vg:26639130"/>
<dbReference type="PIRSF" id="PIRSF037081">
    <property type="entry name" value="P-loop_All4644_prd"/>
    <property type="match status" value="1"/>
</dbReference>
<evidence type="ECO:0000313" key="2">
    <source>
        <dbReference type="Proteomes" id="UP000202958"/>
    </source>
</evidence>